<dbReference type="EMBL" id="ASRX01000117">
    <property type="protein sequence ID" value="EYF00309.1"/>
    <property type="molecule type" value="Genomic_DNA"/>
</dbReference>
<accession>A0A017STK7</accession>
<comment type="caution">
    <text evidence="2">The sequence shown here is derived from an EMBL/GenBank/DDBJ whole genome shotgun (WGS) entry which is preliminary data.</text>
</comment>
<evidence type="ECO:0000313" key="2">
    <source>
        <dbReference type="EMBL" id="EYF00309.1"/>
    </source>
</evidence>
<protein>
    <submittedName>
        <fullName evidence="2">Uncharacterized protein</fullName>
    </submittedName>
</protein>
<dbReference type="Proteomes" id="UP000019678">
    <property type="component" value="Unassembled WGS sequence"/>
</dbReference>
<dbReference type="RefSeq" id="WP_044251699.1">
    <property type="nucleotide sequence ID" value="NZ_ASRX01000117.1"/>
</dbReference>
<evidence type="ECO:0000313" key="3">
    <source>
        <dbReference type="Proteomes" id="UP000019678"/>
    </source>
</evidence>
<sequence length="153" mass="17533">MTITSISSILFALLVFYVALKLLRRREKREAVRQHRRERSEVERWLDDALSRELSRKLSLERDLLLRALEGAPEPEAVGPMEEAVREMQAKYVWRPDGSVEVLLDVSFEDGTSASANRIFPRSAMPAAVRDEFTRTGAPSVLRPLHFPWSTPE</sequence>
<proteinExistence type="predicted"/>
<dbReference type="OrthoDB" id="9858573at2"/>
<feature type="transmembrane region" description="Helical" evidence="1">
    <location>
        <begin position="6"/>
        <end position="23"/>
    </location>
</feature>
<keyword evidence="1" id="KW-0812">Transmembrane</keyword>
<gene>
    <name evidence="2" type="ORF">CAP_0961</name>
</gene>
<name>A0A017STK7_9BACT</name>
<organism evidence="2 3">
    <name type="scientific">Chondromyces apiculatus DSM 436</name>
    <dbReference type="NCBI Taxonomy" id="1192034"/>
    <lineage>
        <taxon>Bacteria</taxon>
        <taxon>Pseudomonadati</taxon>
        <taxon>Myxococcota</taxon>
        <taxon>Polyangia</taxon>
        <taxon>Polyangiales</taxon>
        <taxon>Polyangiaceae</taxon>
        <taxon>Chondromyces</taxon>
    </lineage>
</organism>
<keyword evidence="1" id="KW-1133">Transmembrane helix</keyword>
<reference evidence="2 3" key="1">
    <citation type="submission" date="2013-05" db="EMBL/GenBank/DDBJ databases">
        <title>Genome assembly of Chondromyces apiculatus DSM 436.</title>
        <authorList>
            <person name="Sharma G."/>
            <person name="Khatri I."/>
            <person name="Kaur C."/>
            <person name="Mayilraj S."/>
            <person name="Subramanian S."/>
        </authorList>
    </citation>
    <scope>NUCLEOTIDE SEQUENCE [LARGE SCALE GENOMIC DNA]</scope>
    <source>
        <strain evidence="2 3">DSM 436</strain>
    </source>
</reference>
<evidence type="ECO:0000256" key="1">
    <source>
        <dbReference type="SAM" id="Phobius"/>
    </source>
</evidence>
<keyword evidence="3" id="KW-1185">Reference proteome</keyword>
<dbReference type="AlphaFoldDB" id="A0A017STK7"/>
<keyword evidence="1" id="KW-0472">Membrane</keyword>